<evidence type="ECO:0000256" key="2">
    <source>
        <dbReference type="ARBA" id="ARBA00008010"/>
    </source>
</evidence>
<comment type="caution">
    <text evidence="17">The sequence shown here is derived from an EMBL/GenBank/DDBJ whole genome shotgun (WGS) entry which is preliminary data.</text>
</comment>
<evidence type="ECO:0000259" key="16">
    <source>
        <dbReference type="PROSITE" id="PS50051"/>
    </source>
</evidence>
<keyword evidence="9 15" id="KW-0238">DNA-binding</keyword>
<dbReference type="FunFam" id="2.20.28.10:FF:000007">
    <property type="entry name" value="DNA helicase MCM8 isoform X1"/>
    <property type="match status" value="1"/>
</dbReference>
<dbReference type="GO" id="GO:0003697">
    <property type="term" value="F:single-stranded DNA binding"/>
    <property type="evidence" value="ECO:0007669"/>
    <property type="project" value="TreeGrafter"/>
</dbReference>
<dbReference type="InterPro" id="IPR001208">
    <property type="entry name" value="MCM_dom"/>
</dbReference>
<evidence type="ECO:0000256" key="3">
    <source>
        <dbReference type="ARBA" id="ARBA00012551"/>
    </source>
</evidence>
<dbReference type="Pfam" id="PF00493">
    <property type="entry name" value="MCM"/>
    <property type="match status" value="1"/>
</dbReference>
<keyword evidence="6" id="KW-0378">Hydrolase</keyword>
<protein>
    <recommendedName>
        <fullName evidence="12">DNA helicase MCM8</fullName>
        <ecNumber evidence="3">3.6.4.12</ecNumber>
    </recommendedName>
    <alternativeName>
        <fullName evidence="13">Minichromosome maintenance 8</fullName>
    </alternativeName>
</protein>
<dbReference type="PRINTS" id="PR01657">
    <property type="entry name" value="MCMFAMILY"/>
</dbReference>
<proteinExistence type="inferred from homology"/>
<evidence type="ECO:0000256" key="6">
    <source>
        <dbReference type="ARBA" id="ARBA00022801"/>
    </source>
</evidence>
<dbReference type="GO" id="GO:0005524">
    <property type="term" value="F:ATP binding"/>
    <property type="evidence" value="ECO:0007669"/>
    <property type="project" value="UniProtKB-KW"/>
</dbReference>
<keyword evidence="8 15" id="KW-0067">ATP-binding</keyword>
<evidence type="ECO:0000256" key="1">
    <source>
        <dbReference type="ARBA" id="ARBA00004123"/>
    </source>
</evidence>
<dbReference type="GO" id="GO:0016787">
    <property type="term" value="F:hydrolase activity"/>
    <property type="evidence" value="ECO:0007669"/>
    <property type="project" value="UniProtKB-KW"/>
</dbReference>
<evidence type="ECO:0000256" key="8">
    <source>
        <dbReference type="ARBA" id="ARBA00022840"/>
    </source>
</evidence>
<dbReference type="GO" id="GO:0017116">
    <property type="term" value="F:single-stranded DNA helicase activity"/>
    <property type="evidence" value="ECO:0007669"/>
    <property type="project" value="TreeGrafter"/>
</dbReference>
<evidence type="ECO:0000256" key="13">
    <source>
        <dbReference type="ARBA" id="ARBA00042306"/>
    </source>
</evidence>
<evidence type="ECO:0000256" key="10">
    <source>
        <dbReference type="ARBA" id="ARBA00023204"/>
    </source>
</evidence>
<dbReference type="Proteomes" id="UP000792457">
    <property type="component" value="Unassembled WGS sequence"/>
</dbReference>
<dbReference type="GO" id="GO:0000724">
    <property type="term" value="P:double-strand break repair via homologous recombination"/>
    <property type="evidence" value="ECO:0007669"/>
    <property type="project" value="UniProtKB-ARBA"/>
</dbReference>
<keyword evidence="10" id="KW-0234">DNA repair</keyword>
<dbReference type="Gene3D" id="2.40.50.140">
    <property type="entry name" value="Nucleic acid-binding proteins"/>
    <property type="match status" value="1"/>
</dbReference>
<dbReference type="GO" id="GO:0097362">
    <property type="term" value="C:MCM8-MCM9 complex"/>
    <property type="evidence" value="ECO:0007669"/>
    <property type="project" value="UniProtKB-ARBA"/>
</dbReference>
<organism evidence="17 18">
    <name type="scientific">Ladona fulva</name>
    <name type="common">Scarce chaser dragonfly</name>
    <name type="synonym">Libellula fulva</name>
    <dbReference type="NCBI Taxonomy" id="123851"/>
    <lineage>
        <taxon>Eukaryota</taxon>
        <taxon>Metazoa</taxon>
        <taxon>Ecdysozoa</taxon>
        <taxon>Arthropoda</taxon>
        <taxon>Hexapoda</taxon>
        <taxon>Insecta</taxon>
        <taxon>Pterygota</taxon>
        <taxon>Palaeoptera</taxon>
        <taxon>Odonata</taxon>
        <taxon>Epiprocta</taxon>
        <taxon>Anisoptera</taxon>
        <taxon>Libelluloidea</taxon>
        <taxon>Libellulidae</taxon>
        <taxon>Ladona</taxon>
    </lineage>
</organism>
<dbReference type="InterPro" id="IPR058767">
    <property type="entry name" value="MCM8_N"/>
</dbReference>
<dbReference type="SUPFAM" id="SSF50249">
    <property type="entry name" value="Nucleic acid-binding proteins"/>
    <property type="match status" value="1"/>
</dbReference>
<dbReference type="SUPFAM" id="SSF52540">
    <property type="entry name" value="P-loop containing nucleoside triphosphate hydrolases"/>
    <property type="match status" value="1"/>
</dbReference>
<dbReference type="SMART" id="SM00382">
    <property type="entry name" value="AAA"/>
    <property type="match status" value="1"/>
</dbReference>
<dbReference type="Pfam" id="PF26065">
    <property type="entry name" value="MCM8_N"/>
    <property type="match status" value="1"/>
</dbReference>
<dbReference type="PROSITE" id="PS50051">
    <property type="entry name" value="MCM_2"/>
    <property type="match status" value="1"/>
</dbReference>
<dbReference type="PANTHER" id="PTHR11630">
    <property type="entry name" value="DNA REPLICATION LICENSING FACTOR MCM FAMILY MEMBER"/>
    <property type="match status" value="1"/>
</dbReference>
<dbReference type="PANTHER" id="PTHR11630:SF47">
    <property type="entry name" value="DNA HELICASE MCM8"/>
    <property type="match status" value="1"/>
</dbReference>
<evidence type="ECO:0000256" key="4">
    <source>
        <dbReference type="ARBA" id="ARBA00022741"/>
    </source>
</evidence>
<comment type="catalytic activity">
    <reaction evidence="14">
        <text>ATP + H2O = ADP + phosphate + H(+)</text>
        <dbReference type="Rhea" id="RHEA:13065"/>
        <dbReference type="ChEBI" id="CHEBI:15377"/>
        <dbReference type="ChEBI" id="CHEBI:15378"/>
        <dbReference type="ChEBI" id="CHEBI:30616"/>
        <dbReference type="ChEBI" id="CHEBI:43474"/>
        <dbReference type="ChEBI" id="CHEBI:456216"/>
        <dbReference type="EC" id="3.6.4.12"/>
    </reaction>
</comment>
<dbReference type="GO" id="GO:0005634">
    <property type="term" value="C:nucleus"/>
    <property type="evidence" value="ECO:0007669"/>
    <property type="project" value="UniProtKB-SubCell"/>
</dbReference>
<dbReference type="InterPro" id="IPR027417">
    <property type="entry name" value="P-loop_NTPase"/>
</dbReference>
<evidence type="ECO:0000256" key="9">
    <source>
        <dbReference type="ARBA" id="ARBA00023125"/>
    </source>
</evidence>
<evidence type="ECO:0000313" key="18">
    <source>
        <dbReference type="Proteomes" id="UP000792457"/>
    </source>
</evidence>
<keyword evidence="4 15" id="KW-0547">Nucleotide-binding</keyword>
<sequence>MLRIEVGIEDGDGVEEEEEVIAVVIVEVITGTRITISDKMEMLALQDLIEDGNFISRQKVKIDLFTDLRSYCGTYYSFSLKIIVEYKENSPTVEKVKNMESFIKRNKVFYSLTEIEERRSYSLDLKRLLAEEELIVQWPTFKDDLSENPEHTLNCLGLAMHQVIAQSLDGEILADLPDTEKETFAPVDLPTIRARIINFEPVIQLKHLKTNLYGKLISVRGTIIRAGNIKLLCDWLAFSCNSCQNVQCVKQPEGIYTQPTKCRTGGCRSKSFTPQRSSLLTLTVNWQSVRLQEIVADDQREGGRVPRTIECELTEDLVDSCVPGDVVTITGVVKEIHAQPQLFRLLVASLCPAIYSHEMVKAGLLLGLLGGSATPMNNMAPSAMTASLDTRSDPHILVVGDPGLGKSQMLQACASVAPRGVYVCGNTSTASGLTVTLTRESGSDYALEAGALVLADQGCCCIDEFDKMSSQHQVSAIASSKGEVTALLEAMEQQCISVAKAGVLCTLPARTSILAAANPVGGHYNRSKTVSENLKLGSALLSRFDLVFILLDQPNEAPTNH</sequence>
<comment type="subcellular location">
    <subcellularLocation>
        <location evidence="1">Nucleus</location>
    </subcellularLocation>
</comment>
<evidence type="ECO:0000256" key="11">
    <source>
        <dbReference type="ARBA" id="ARBA00023242"/>
    </source>
</evidence>
<evidence type="ECO:0000313" key="17">
    <source>
        <dbReference type="EMBL" id="KAG8226903.1"/>
    </source>
</evidence>
<accession>A0A8K0K6I7</accession>
<evidence type="ECO:0000256" key="15">
    <source>
        <dbReference type="RuleBase" id="RU004070"/>
    </source>
</evidence>
<dbReference type="InterPro" id="IPR012340">
    <property type="entry name" value="NA-bd_OB-fold"/>
</dbReference>
<keyword evidence="11" id="KW-0539">Nucleus</keyword>
<reference evidence="17" key="1">
    <citation type="submission" date="2013-04" db="EMBL/GenBank/DDBJ databases">
        <authorList>
            <person name="Qu J."/>
            <person name="Murali S.C."/>
            <person name="Bandaranaike D."/>
            <person name="Bellair M."/>
            <person name="Blankenburg K."/>
            <person name="Chao H."/>
            <person name="Dinh H."/>
            <person name="Doddapaneni H."/>
            <person name="Downs B."/>
            <person name="Dugan-Rocha S."/>
            <person name="Elkadiri S."/>
            <person name="Gnanaolivu R.D."/>
            <person name="Hernandez B."/>
            <person name="Javaid M."/>
            <person name="Jayaseelan J.C."/>
            <person name="Lee S."/>
            <person name="Li M."/>
            <person name="Ming W."/>
            <person name="Munidasa M."/>
            <person name="Muniz J."/>
            <person name="Nguyen L."/>
            <person name="Ongeri F."/>
            <person name="Osuji N."/>
            <person name="Pu L.-L."/>
            <person name="Puazo M."/>
            <person name="Qu C."/>
            <person name="Quiroz J."/>
            <person name="Raj R."/>
            <person name="Weissenberger G."/>
            <person name="Xin Y."/>
            <person name="Zou X."/>
            <person name="Han Y."/>
            <person name="Richards S."/>
            <person name="Worley K."/>
            <person name="Muzny D."/>
            <person name="Gibbs R."/>
        </authorList>
    </citation>
    <scope>NUCLEOTIDE SEQUENCE</scope>
    <source>
        <strain evidence="17">Sampled in the wild</strain>
    </source>
</reference>
<evidence type="ECO:0000256" key="7">
    <source>
        <dbReference type="ARBA" id="ARBA00022806"/>
    </source>
</evidence>
<reference evidence="17" key="2">
    <citation type="submission" date="2017-10" db="EMBL/GenBank/DDBJ databases">
        <title>Ladona fulva Genome sequencing and assembly.</title>
        <authorList>
            <person name="Murali S."/>
            <person name="Richards S."/>
            <person name="Bandaranaike D."/>
            <person name="Bellair M."/>
            <person name="Blankenburg K."/>
            <person name="Chao H."/>
            <person name="Dinh H."/>
            <person name="Doddapaneni H."/>
            <person name="Dugan-Rocha S."/>
            <person name="Elkadiri S."/>
            <person name="Gnanaolivu R."/>
            <person name="Hernandez B."/>
            <person name="Skinner E."/>
            <person name="Javaid M."/>
            <person name="Lee S."/>
            <person name="Li M."/>
            <person name="Ming W."/>
            <person name="Munidasa M."/>
            <person name="Muniz J."/>
            <person name="Nguyen L."/>
            <person name="Hughes D."/>
            <person name="Osuji N."/>
            <person name="Pu L.-L."/>
            <person name="Puazo M."/>
            <person name="Qu C."/>
            <person name="Quiroz J."/>
            <person name="Raj R."/>
            <person name="Weissenberger G."/>
            <person name="Xin Y."/>
            <person name="Zou X."/>
            <person name="Han Y."/>
            <person name="Worley K."/>
            <person name="Muzny D."/>
            <person name="Gibbs R."/>
        </authorList>
    </citation>
    <scope>NUCLEOTIDE SEQUENCE</scope>
    <source>
        <strain evidence="17">Sampled in the wild</strain>
    </source>
</reference>
<gene>
    <name evidence="17" type="ORF">J437_LFUL007817</name>
</gene>
<evidence type="ECO:0000256" key="12">
    <source>
        <dbReference type="ARBA" id="ARBA00041084"/>
    </source>
</evidence>
<dbReference type="InterPro" id="IPR031327">
    <property type="entry name" value="MCM"/>
</dbReference>
<dbReference type="EMBL" id="KZ308302">
    <property type="protein sequence ID" value="KAG8226903.1"/>
    <property type="molecule type" value="Genomic_DNA"/>
</dbReference>
<comment type="similarity">
    <text evidence="2 15">Belongs to the MCM family.</text>
</comment>
<dbReference type="OrthoDB" id="422555at2759"/>
<dbReference type="AlphaFoldDB" id="A0A8K0K6I7"/>
<dbReference type="SMART" id="SM00350">
    <property type="entry name" value="MCM"/>
    <property type="match status" value="1"/>
</dbReference>
<dbReference type="Gene3D" id="3.40.50.300">
    <property type="entry name" value="P-loop containing nucleotide triphosphate hydrolases"/>
    <property type="match status" value="1"/>
</dbReference>
<name>A0A8K0K6I7_LADFU</name>
<dbReference type="EC" id="3.6.4.12" evidence="3"/>
<dbReference type="InterPro" id="IPR003593">
    <property type="entry name" value="AAA+_ATPase"/>
</dbReference>
<evidence type="ECO:0000256" key="5">
    <source>
        <dbReference type="ARBA" id="ARBA00022763"/>
    </source>
</evidence>
<keyword evidence="7" id="KW-0347">Helicase</keyword>
<feature type="domain" description="MCM C-terminal AAA(+) ATPase" evidence="16">
    <location>
        <begin position="342"/>
        <end position="561"/>
    </location>
</feature>
<evidence type="ECO:0000256" key="14">
    <source>
        <dbReference type="ARBA" id="ARBA00047995"/>
    </source>
</evidence>
<keyword evidence="5" id="KW-0227">DNA damage</keyword>
<dbReference type="Gene3D" id="2.20.28.10">
    <property type="match status" value="1"/>
</dbReference>
<keyword evidence="18" id="KW-1185">Reference proteome</keyword>